<evidence type="ECO:0000313" key="1">
    <source>
        <dbReference type="EMBL" id="QEE29889.1"/>
    </source>
</evidence>
<dbReference type="InterPro" id="IPR018697">
    <property type="entry name" value="DUF2199"/>
</dbReference>
<dbReference type="KEGG" id="talb:FTW19_19045"/>
<dbReference type="Proteomes" id="UP000321820">
    <property type="component" value="Chromosome"/>
</dbReference>
<name>A0A5B9EDT1_9BACT</name>
<organism evidence="1 2">
    <name type="scientific">Terriglobus albidus</name>
    <dbReference type="NCBI Taxonomy" id="1592106"/>
    <lineage>
        <taxon>Bacteria</taxon>
        <taxon>Pseudomonadati</taxon>
        <taxon>Acidobacteriota</taxon>
        <taxon>Terriglobia</taxon>
        <taxon>Terriglobales</taxon>
        <taxon>Acidobacteriaceae</taxon>
        <taxon>Terriglobus</taxon>
    </lineage>
</organism>
<gene>
    <name evidence="1" type="ORF">FTW19_19045</name>
</gene>
<protein>
    <submittedName>
        <fullName evidence="1">DUF2199 domain-containing protein</fullName>
    </submittedName>
</protein>
<dbReference type="AlphaFoldDB" id="A0A5B9EDT1"/>
<dbReference type="OrthoDB" id="4404538at2"/>
<dbReference type="Pfam" id="PF09965">
    <property type="entry name" value="DUF2199"/>
    <property type="match status" value="1"/>
</dbReference>
<accession>A0A5B9EDT1</accession>
<evidence type="ECO:0000313" key="2">
    <source>
        <dbReference type="Proteomes" id="UP000321820"/>
    </source>
</evidence>
<sequence length="203" mass="23186">MQHTRLCWRCMTNGFLCSVCGQIHPPAPTSYSIKAPDAFIAIPDEERATRAQISAEQCILDERQFFLRGRIVLPILDQQNQPAPELLDPRSGPAPEIRIEAPYFAYGCWVEVSPKNFFRTHELWKTPGREDEPPFPGYLANELHHYPRTLGLEVLVATQPVGRRPHLTVLDQTHPLAQEQMTGLSTERIQQIAEQILHHPEPR</sequence>
<proteinExistence type="predicted"/>
<keyword evidence="2" id="KW-1185">Reference proteome</keyword>
<dbReference type="EMBL" id="CP042806">
    <property type="protein sequence ID" value="QEE29889.1"/>
    <property type="molecule type" value="Genomic_DNA"/>
</dbReference>
<reference evidence="1 2" key="1">
    <citation type="submission" date="2019-08" db="EMBL/GenBank/DDBJ databases">
        <title>Complete genome sequence of Terriglobus albidus strain ORNL.</title>
        <authorList>
            <person name="Podar M."/>
        </authorList>
    </citation>
    <scope>NUCLEOTIDE SEQUENCE [LARGE SCALE GENOMIC DNA]</scope>
    <source>
        <strain evidence="1 2">ORNL</strain>
    </source>
</reference>